<feature type="compositionally biased region" description="Basic and acidic residues" evidence="1">
    <location>
        <begin position="1"/>
        <end position="22"/>
    </location>
</feature>
<gene>
    <name evidence="2" type="ORF">llap_4242</name>
</gene>
<name>A0A2I0UHF9_LIMLA</name>
<reference evidence="3" key="2">
    <citation type="submission" date="2017-12" db="EMBL/GenBank/DDBJ databases">
        <title>Genome sequence of the Bar-tailed Godwit (Limosa lapponica baueri).</title>
        <authorList>
            <person name="Lima N.C.B."/>
            <person name="Parody-Merino A.M."/>
            <person name="Battley P.F."/>
            <person name="Fidler A.E."/>
            <person name="Prosdocimi F."/>
        </authorList>
    </citation>
    <scope>NUCLEOTIDE SEQUENCE [LARGE SCALE GENOMIC DNA]</scope>
</reference>
<reference evidence="3" key="1">
    <citation type="submission" date="2017-11" db="EMBL/GenBank/DDBJ databases">
        <authorList>
            <person name="Lima N.C."/>
            <person name="Parody-Merino A.M."/>
            <person name="Battley P.F."/>
            <person name="Fidler A.E."/>
            <person name="Prosdocimi F."/>
        </authorList>
    </citation>
    <scope>NUCLEOTIDE SEQUENCE [LARGE SCALE GENOMIC DNA]</scope>
</reference>
<evidence type="ECO:0000313" key="3">
    <source>
        <dbReference type="Proteomes" id="UP000233556"/>
    </source>
</evidence>
<feature type="region of interest" description="Disordered" evidence="1">
    <location>
        <begin position="1"/>
        <end position="27"/>
    </location>
</feature>
<evidence type="ECO:0000256" key="1">
    <source>
        <dbReference type="SAM" id="MobiDB-lite"/>
    </source>
</evidence>
<sequence length="81" mass="8974">MPVKGKSERKMSAVAADKEQVAVKKHNKKSREWTMWRSPNDGGLPAEKGYVCWQLIFTIAWDASEKDLSGAVATGKLRDGP</sequence>
<keyword evidence="3" id="KW-1185">Reference proteome</keyword>
<proteinExistence type="predicted"/>
<organism evidence="2 3">
    <name type="scientific">Limosa lapponica baueri</name>
    <dbReference type="NCBI Taxonomy" id="1758121"/>
    <lineage>
        <taxon>Eukaryota</taxon>
        <taxon>Metazoa</taxon>
        <taxon>Chordata</taxon>
        <taxon>Craniata</taxon>
        <taxon>Vertebrata</taxon>
        <taxon>Euteleostomi</taxon>
        <taxon>Archelosauria</taxon>
        <taxon>Archosauria</taxon>
        <taxon>Dinosauria</taxon>
        <taxon>Saurischia</taxon>
        <taxon>Theropoda</taxon>
        <taxon>Coelurosauria</taxon>
        <taxon>Aves</taxon>
        <taxon>Neognathae</taxon>
        <taxon>Neoaves</taxon>
        <taxon>Charadriiformes</taxon>
        <taxon>Scolopacidae</taxon>
        <taxon>Limosa</taxon>
    </lineage>
</organism>
<dbReference type="Proteomes" id="UP000233556">
    <property type="component" value="Unassembled WGS sequence"/>
</dbReference>
<evidence type="ECO:0000313" key="2">
    <source>
        <dbReference type="EMBL" id="PKU45450.1"/>
    </source>
</evidence>
<accession>A0A2I0UHF9</accession>
<dbReference type="AlphaFoldDB" id="A0A2I0UHF9"/>
<dbReference type="EMBL" id="KZ505759">
    <property type="protein sequence ID" value="PKU45450.1"/>
    <property type="molecule type" value="Genomic_DNA"/>
</dbReference>
<protein>
    <submittedName>
        <fullName evidence="2">Uncharacterized protein</fullName>
    </submittedName>
</protein>